<feature type="region of interest" description="Disordered" evidence="1">
    <location>
        <begin position="27"/>
        <end position="46"/>
    </location>
</feature>
<evidence type="ECO:0000313" key="2">
    <source>
        <dbReference type="EMBL" id="RMZ98285.1"/>
    </source>
</evidence>
<evidence type="ECO:0000256" key="1">
    <source>
        <dbReference type="SAM" id="MobiDB-lite"/>
    </source>
</evidence>
<evidence type="ECO:0000313" key="3">
    <source>
        <dbReference type="Proteomes" id="UP000276133"/>
    </source>
</evidence>
<reference evidence="2 3" key="1">
    <citation type="journal article" date="2018" name="Sci. Rep.">
        <title>Genomic signatures of local adaptation to the degree of environmental predictability in rotifers.</title>
        <authorList>
            <person name="Franch-Gras L."/>
            <person name="Hahn C."/>
            <person name="Garcia-Roger E.M."/>
            <person name="Carmona M.J."/>
            <person name="Serra M."/>
            <person name="Gomez A."/>
        </authorList>
    </citation>
    <scope>NUCLEOTIDE SEQUENCE [LARGE SCALE GENOMIC DNA]</scope>
    <source>
        <strain evidence="2">HYR1</strain>
    </source>
</reference>
<proteinExistence type="predicted"/>
<organism evidence="2 3">
    <name type="scientific">Brachionus plicatilis</name>
    <name type="common">Marine rotifer</name>
    <name type="synonym">Brachionus muelleri</name>
    <dbReference type="NCBI Taxonomy" id="10195"/>
    <lineage>
        <taxon>Eukaryota</taxon>
        <taxon>Metazoa</taxon>
        <taxon>Spiralia</taxon>
        <taxon>Gnathifera</taxon>
        <taxon>Rotifera</taxon>
        <taxon>Eurotatoria</taxon>
        <taxon>Monogononta</taxon>
        <taxon>Pseudotrocha</taxon>
        <taxon>Ploima</taxon>
        <taxon>Brachionidae</taxon>
        <taxon>Brachionus</taxon>
    </lineage>
</organism>
<dbReference type="EMBL" id="REGN01010867">
    <property type="protein sequence ID" value="RMZ98285.1"/>
    <property type="molecule type" value="Genomic_DNA"/>
</dbReference>
<gene>
    <name evidence="2" type="ORF">BpHYR1_017465</name>
</gene>
<comment type="caution">
    <text evidence="2">The sequence shown here is derived from an EMBL/GenBank/DDBJ whole genome shotgun (WGS) entry which is preliminary data.</text>
</comment>
<accession>A0A3M7PGN7</accession>
<protein>
    <submittedName>
        <fullName evidence="2">Uncharacterized protein</fullName>
    </submittedName>
</protein>
<feature type="compositionally biased region" description="Acidic residues" evidence="1">
    <location>
        <begin position="34"/>
        <end position="46"/>
    </location>
</feature>
<dbReference type="Proteomes" id="UP000276133">
    <property type="component" value="Unassembled WGS sequence"/>
</dbReference>
<keyword evidence="3" id="KW-1185">Reference proteome</keyword>
<feature type="non-terminal residue" evidence="2">
    <location>
        <position position="117"/>
    </location>
</feature>
<sequence length="117" mass="13490">MYCINALKCRISAQKALELMKTADDTQSVCSDKDDNDFNDNDEIESEFDDDDSVEFVGDVYNEEEDEEDEVEMHIEEAIEATIHVISHPVGIVCMKWSLVEKKYRFWSGFINPTVLN</sequence>
<dbReference type="AlphaFoldDB" id="A0A3M7PGN7"/>
<name>A0A3M7PGN7_BRAPC</name>